<gene>
    <name evidence="3" type="ORF">DI536_06205</name>
</gene>
<dbReference type="EMBL" id="QFQP01000003">
    <property type="protein sequence ID" value="PZR16742.1"/>
    <property type="molecule type" value="Genomic_DNA"/>
</dbReference>
<feature type="domain" description="START" evidence="2">
    <location>
        <begin position="1"/>
        <end position="205"/>
    </location>
</feature>
<dbReference type="GO" id="GO:0008289">
    <property type="term" value="F:lipid binding"/>
    <property type="evidence" value="ECO:0007669"/>
    <property type="project" value="InterPro"/>
</dbReference>
<dbReference type="AlphaFoldDB" id="A0A2W5TQ25"/>
<dbReference type="SUPFAM" id="SSF55961">
    <property type="entry name" value="Bet v1-like"/>
    <property type="match status" value="1"/>
</dbReference>
<evidence type="ECO:0000259" key="2">
    <source>
        <dbReference type="PROSITE" id="PS50848"/>
    </source>
</evidence>
<dbReference type="InterPro" id="IPR051213">
    <property type="entry name" value="START_lipid_transfer"/>
</dbReference>
<evidence type="ECO:0000256" key="1">
    <source>
        <dbReference type="ARBA" id="ARBA00008918"/>
    </source>
</evidence>
<dbReference type="Gene3D" id="3.30.530.20">
    <property type="match status" value="1"/>
</dbReference>
<reference evidence="3 4" key="1">
    <citation type="submission" date="2017-08" db="EMBL/GenBank/DDBJ databases">
        <title>Infants hospitalized years apart are colonized by the same room-sourced microbial strains.</title>
        <authorList>
            <person name="Brooks B."/>
            <person name="Olm M.R."/>
            <person name="Firek B.A."/>
            <person name="Baker R."/>
            <person name="Thomas B.C."/>
            <person name="Morowitz M.J."/>
            <person name="Banfield J.F."/>
        </authorList>
    </citation>
    <scope>NUCLEOTIDE SEQUENCE [LARGE SCALE GENOMIC DNA]</scope>
    <source>
        <strain evidence="3">S2_003_000_R2_14</strain>
    </source>
</reference>
<dbReference type="InterPro" id="IPR023393">
    <property type="entry name" value="START-like_dom_sf"/>
</dbReference>
<name>A0A2W5TQ25_9BACT</name>
<dbReference type="GO" id="GO:0005737">
    <property type="term" value="C:cytoplasm"/>
    <property type="evidence" value="ECO:0007669"/>
    <property type="project" value="UniProtKB-ARBA"/>
</dbReference>
<protein>
    <recommendedName>
        <fullName evidence="2">START domain-containing protein</fullName>
    </recommendedName>
</protein>
<comment type="caution">
    <text evidence="3">The sequence shown here is derived from an EMBL/GenBank/DDBJ whole genome shotgun (WGS) entry which is preliminary data.</text>
</comment>
<dbReference type="InterPro" id="IPR002913">
    <property type="entry name" value="START_lipid-bd_dom"/>
</dbReference>
<accession>A0A2W5TQ25</accession>
<organism evidence="3 4">
    <name type="scientific">Archangium gephyra</name>
    <dbReference type="NCBI Taxonomy" id="48"/>
    <lineage>
        <taxon>Bacteria</taxon>
        <taxon>Pseudomonadati</taxon>
        <taxon>Myxococcota</taxon>
        <taxon>Myxococcia</taxon>
        <taxon>Myxococcales</taxon>
        <taxon>Cystobacterineae</taxon>
        <taxon>Archangiaceae</taxon>
        <taxon>Archangium</taxon>
    </lineage>
</organism>
<dbReference type="Proteomes" id="UP000249061">
    <property type="component" value="Unassembled WGS sequence"/>
</dbReference>
<dbReference type="PANTHER" id="PTHR19308:SF56">
    <property type="entry name" value="START DOMAIN-CONTAINING PROTEIN"/>
    <property type="match status" value="1"/>
</dbReference>
<dbReference type="PANTHER" id="PTHR19308">
    <property type="entry name" value="PHOSPHATIDYLCHOLINE TRANSFER PROTEIN"/>
    <property type="match status" value="1"/>
</dbReference>
<dbReference type="Pfam" id="PF03364">
    <property type="entry name" value="Polyketide_cyc"/>
    <property type="match status" value="1"/>
</dbReference>
<proteinExistence type="inferred from homology"/>
<dbReference type="InterPro" id="IPR005031">
    <property type="entry name" value="COQ10_START"/>
</dbReference>
<dbReference type="PROSITE" id="PS50848">
    <property type="entry name" value="START"/>
    <property type="match status" value="1"/>
</dbReference>
<comment type="similarity">
    <text evidence="1">Belongs to the ribosome association toxin RatA family.</text>
</comment>
<sequence>MFQLALVPLLLLSADPKWEVAAETDGVKVYRRDKPGTDVKEMKANGTIDAPPKTVWDIIRNLEAYPKTMPYTEEAKVISRSEGDKEISFYSRIKAPMVDQRDYVIVLKDESTMKDDGTGAYKVSWTTASPEKADAAVPLKKDVVRVRINDGYWLLEGADGGKKTNATYYLYTSPGGSVPTFIVNAANGTAVPDVFKAIRKAAAKK</sequence>
<evidence type="ECO:0000313" key="4">
    <source>
        <dbReference type="Proteomes" id="UP000249061"/>
    </source>
</evidence>
<evidence type="ECO:0000313" key="3">
    <source>
        <dbReference type="EMBL" id="PZR16742.1"/>
    </source>
</evidence>